<dbReference type="NCBIfam" id="TIGR00557">
    <property type="entry name" value="pdxA"/>
    <property type="match status" value="1"/>
</dbReference>
<evidence type="ECO:0000313" key="4">
    <source>
        <dbReference type="EMBL" id="PWW81553.1"/>
    </source>
</evidence>
<dbReference type="OrthoDB" id="9801783at2"/>
<dbReference type="Pfam" id="PF04166">
    <property type="entry name" value="PdxA"/>
    <property type="match status" value="1"/>
</dbReference>
<keyword evidence="1" id="KW-0479">Metal-binding</keyword>
<evidence type="ECO:0000256" key="3">
    <source>
        <dbReference type="ARBA" id="ARBA00023027"/>
    </source>
</evidence>
<dbReference type="SUPFAM" id="SSF53659">
    <property type="entry name" value="Isocitrate/Isopropylmalate dehydrogenase-like"/>
    <property type="match status" value="1"/>
</dbReference>
<protein>
    <submittedName>
        <fullName evidence="4">4-hydroxythreonine-4-phosphate dehydrogenase PdxA</fullName>
    </submittedName>
</protein>
<keyword evidence="5" id="KW-1185">Reference proteome</keyword>
<dbReference type="PANTHER" id="PTHR30004:SF6">
    <property type="entry name" value="D-THREONATE 4-PHOSPHATE DEHYDROGENASE"/>
    <property type="match status" value="1"/>
</dbReference>
<proteinExistence type="predicted"/>
<sequence>MFTAWTIGDIHGIGPEIILKSFQEIDHSSCRPLVLGSAEALRYYNRQLGLAVKIAEFKSYRDLVDAPEIPDDVLPLISVAEPVNPIKPGVVSSEAGHIAMKSIETAASLCLEGKSRAMVTAPVHKEAIANAGYANTGHTDFLAEFCNTPNPIMLFHDRTSLLTVALATVHVPLLTVPGLVRSMDLESFLLRLSRSLHTDFNIVSPRIAVLGLNPHASDGGVMGTEEETVLSPCINKLAEKECIEGPFPADGFFGAGMYCKYDAVVAMYHDQGLLPFKVLSFETGINVTTGLPIVRTSPDHGTGFDIAGLGKASSRSFTEAAVLAEQIADNREHKA</sequence>
<reference evidence="5" key="1">
    <citation type="submission" date="2017-10" db="EMBL/GenBank/DDBJ databases">
        <authorList>
            <person name="Gaisin V.A."/>
            <person name="Rysina M.S."/>
            <person name="Grouzdev D.S."/>
        </authorList>
    </citation>
    <scope>NUCLEOTIDE SEQUENCE [LARGE SCALE GENOMIC DNA]</scope>
    <source>
        <strain evidence="5">V1</strain>
    </source>
</reference>
<dbReference type="GO" id="GO:0046872">
    <property type="term" value="F:metal ion binding"/>
    <property type="evidence" value="ECO:0007669"/>
    <property type="project" value="UniProtKB-KW"/>
</dbReference>
<evidence type="ECO:0000256" key="2">
    <source>
        <dbReference type="ARBA" id="ARBA00023002"/>
    </source>
</evidence>
<dbReference type="GO" id="GO:0016491">
    <property type="term" value="F:oxidoreductase activity"/>
    <property type="evidence" value="ECO:0007669"/>
    <property type="project" value="UniProtKB-KW"/>
</dbReference>
<organism evidence="4 5">
    <name type="scientific">Prosthecochloris marina</name>
    <dbReference type="NCBI Taxonomy" id="2017681"/>
    <lineage>
        <taxon>Bacteria</taxon>
        <taxon>Pseudomonadati</taxon>
        <taxon>Chlorobiota</taxon>
        <taxon>Chlorobiia</taxon>
        <taxon>Chlorobiales</taxon>
        <taxon>Chlorobiaceae</taxon>
        <taxon>Prosthecochloris</taxon>
    </lineage>
</organism>
<evidence type="ECO:0000256" key="1">
    <source>
        <dbReference type="ARBA" id="ARBA00022723"/>
    </source>
</evidence>
<dbReference type="AlphaFoldDB" id="A0A317T4I4"/>
<name>A0A317T4I4_9CHLB</name>
<keyword evidence="2" id="KW-0560">Oxidoreductase</keyword>
<gene>
    <name evidence="4" type="primary">pdxA</name>
    <name evidence="4" type="ORF">CR164_09060</name>
</gene>
<keyword evidence="3" id="KW-0520">NAD</keyword>
<dbReference type="EMBL" id="PDNZ01000006">
    <property type="protein sequence ID" value="PWW81553.1"/>
    <property type="molecule type" value="Genomic_DNA"/>
</dbReference>
<dbReference type="Proteomes" id="UP000246278">
    <property type="component" value="Unassembled WGS sequence"/>
</dbReference>
<dbReference type="RefSeq" id="WP_110023670.1">
    <property type="nucleotide sequence ID" value="NZ_PDNZ01000006.1"/>
</dbReference>
<dbReference type="InterPro" id="IPR005255">
    <property type="entry name" value="PdxA_fam"/>
</dbReference>
<accession>A0A317T4I4</accession>
<dbReference type="GO" id="GO:0051287">
    <property type="term" value="F:NAD binding"/>
    <property type="evidence" value="ECO:0007669"/>
    <property type="project" value="InterPro"/>
</dbReference>
<comment type="caution">
    <text evidence="4">The sequence shown here is derived from an EMBL/GenBank/DDBJ whole genome shotgun (WGS) entry which is preliminary data.</text>
</comment>
<dbReference type="Gene3D" id="3.40.718.10">
    <property type="entry name" value="Isopropylmalate Dehydrogenase"/>
    <property type="match status" value="1"/>
</dbReference>
<dbReference type="PANTHER" id="PTHR30004">
    <property type="entry name" value="4-HYDROXYTHREONINE-4-PHOSPHATE DEHYDROGENASE"/>
    <property type="match status" value="1"/>
</dbReference>
<evidence type="ECO:0000313" key="5">
    <source>
        <dbReference type="Proteomes" id="UP000246278"/>
    </source>
</evidence>